<dbReference type="Proteomes" id="UP000693970">
    <property type="component" value="Unassembled WGS sequence"/>
</dbReference>
<dbReference type="AlphaFoldDB" id="A0A9K3P853"/>
<feature type="chain" id="PRO_5039882977" evidence="1">
    <location>
        <begin position="22"/>
        <end position="116"/>
    </location>
</feature>
<protein>
    <submittedName>
        <fullName evidence="2">Uncharacterized protein</fullName>
    </submittedName>
</protein>
<gene>
    <name evidence="2" type="ORF">IV203_017750</name>
    <name evidence="3" type="ORF">IV203_025937</name>
</gene>
<dbReference type="EMBL" id="JAGRRH010000012">
    <property type="protein sequence ID" value="KAG7362271.1"/>
    <property type="molecule type" value="Genomic_DNA"/>
</dbReference>
<evidence type="ECO:0000313" key="2">
    <source>
        <dbReference type="EMBL" id="KAG7337873.1"/>
    </source>
</evidence>
<dbReference type="OrthoDB" id="46967at2759"/>
<feature type="signal peptide" evidence="1">
    <location>
        <begin position="1"/>
        <end position="21"/>
    </location>
</feature>
<sequence length="116" mass="12989">MSPRNKLSSLFIILLSRVVASFAPVSFPARFQSSLAYSIHDEDKPILCYLITTTDDDNGGIPQVICTSNPEEYAWYHGIDKEQMVLTDGIHDHALQCVKGESPRGIPEWECESAFQ</sequence>
<evidence type="ECO:0000313" key="3">
    <source>
        <dbReference type="EMBL" id="KAG7362271.1"/>
    </source>
</evidence>
<evidence type="ECO:0000256" key="1">
    <source>
        <dbReference type="SAM" id="SignalP"/>
    </source>
</evidence>
<keyword evidence="4" id="KW-1185">Reference proteome</keyword>
<keyword evidence="1" id="KW-0732">Signal</keyword>
<dbReference type="EMBL" id="JAGRRH010000071">
    <property type="protein sequence ID" value="KAG7337873.1"/>
    <property type="molecule type" value="Genomic_DNA"/>
</dbReference>
<evidence type="ECO:0000313" key="4">
    <source>
        <dbReference type="Proteomes" id="UP000693970"/>
    </source>
</evidence>
<name>A0A9K3P853_9STRA</name>
<organism evidence="2 4">
    <name type="scientific">Nitzschia inconspicua</name>
    <dbReference type="NCBI Taxonomy" id="303405"/>
    <lineage>
        <taxon>Eukaryota</taxon>
        <taxon>Sar</taxon>
        <taxon>Stramenopiles</taxon>
        <taxon>Ochrophyta</taxon>
        <taxon>Bacillariophyta</taxon>
        <taxon>Bacillariophyceae</taxon>
        <taxon>Bacillariophycidae</taxon>
        <taxon>Bacillariales</taxon>
        <taxon>Bacillariaceae</taxon>
        <taxon>Nitzschia</taxon>
    </lineage>
</organism>
<proteinExistence type="predicted"/>
<reference evidence="2" key="1">
    <citation type="journal article" date="2021" name="Sci. Rep.">
        <title>Diploid genomic architecture of Nitzschia inconspicua, an elite biomass production diatom.</title>
        <authorList>
            <person name="Oliver A."/>
            <person name="Podell S."/>
            <person name="Pinowska A."/>
            <person name="Traller J.C."/>
            <person name="Smith S.R."/>
            <person name="McClure R."/>
            <person name="Beliaev A."/>
            <person name="Bohutskyi P."/>
            <person name="Hill E.A."/>
            <person name="Rabines A."/>
            <person name="Zheng H."/>
            <person name="Allen L.Z."/>
            <person name="Kuo A."/>
            <person name="Grigoriev I.V."/>
            <person name="Allen A.E."/>
            <person name="Hazlebeck D."/>
            <person name="Allen E.E."/>
        </authorList>
    </citation>
    <scope>NUCLEOTIDE SEQUENCE</scope>
    <source>
        <strain evidence="2">Hildebrandi</strain>
    </source>
</reference>
<accession>A0A9K3P853</accession>
<comment type="caution">
    <text evidence="2">The sequence shown here is derived from an EMBL/GenBank/DDBJ whole genome shotgun (WGS) entry which is preliminary data.</text>
</comment>
<reference evidence="2" key="2">
    <citation type="submission" date="2021-04" db="EMBL/GenBank/DDBJ databases">
        <authorList>
            <person name="Podell S."/>
        </authorList>
    </citation>
    <scope>NUCLEOTIDE SEQUENCE</scope>
    <source>
        <strain evidence="2">Hildebrandi</strain>
    </source>
</reference>